<sequence>MKLFCGLLLSMPLLVWSAPLDLTWTTEKLLIAGQRSRLPHQPQWPEKQTDFVAYSMTGVLPDGIHCQLELRLQDELLLSLPCTKRYVLERPLRITPAMRLELYLHNTNLFSPGEEVILRNRVSLDVAP</sequence>
<feature type="signal peptide" evidence="1">
    <location>
        <begin position="1"/>
        <end position="17"/>
    </location>
</feature>
<dbReference type="EMBL" id="JAVDWR010000023">
    <property type="protein sequence ID" value="MDR7122866.1"/>
    <property type="molecule type" value="Genomic_DNA"/>
</dbReference>
<reference evidence="2 3" key="1">
    <citation type="submission" date="2023-07" db="EMBL/GenBank/DDBJ databases">
        <title>Sorghum-associated microbial communities from plants grown in Nebraska, USA.</title>
        <authorList>
            <person name="Schachtman D."/>
        </authorList>
    </citation>
    <scope>NUCLEOTIDE SEQUENCE [LARGE SCALE GENOMIC DNA]</scope>
    <source>
        <strain evidence="2 3">4138</strain>
    </source>
</reference>
<protein>
    <submittedName>
        <fullName evidence="2">Uncharacterized protein</fullName>
    </submittedName>
</protein>
<feature type="chain" id="PRO_5045803498" evidence="1">
    <location>
        <begin position="18"/>
        <end position="128"/>
    </location>
</feature>
<keyword evidence="3" id="KW-1185">Reference proteome</keyword>
<proteinExistence type="predicted"/>
<dbReference type="RefSeq" id="WP_310281456.1">
    <property type="nucleotide sequence ID" value="NZ_JAVDWR010000023.1"/>
</dbReference>
<comment type="caution">
    <text evidence="2">The sequence shown here is derived from an EMBL/GenBank/DDBJ whole genome shotgun (WGS) entry which is preliminary data.</text>
</comment>
<evidence type="ECO:0000313" key="3">
    <source>
        <dbReference type="Proteomes" id="UP001257909"/>
    </source>
</evidence>
<accession>A0ABU1W4H5</accession>
<name>A0ABU1W4H5_9GAMM</name>
<keyword evidence="1" id="KW-0732">Signal</keyword>
<gene>
    <name evidence="2" type="ORF">J2W69_003844</name>
</gene>
<evidence type="ECO:0000313" key="2">
    <source>
        <dbReference type="EMBL" id="MDR7122866.1"/>
    </source>
</evidence>
<dbReference type="Proteomes" id="UP001257909">
    <property type="component" value="Unassembled WGS sequence"/>
</dbReference>
<organism evidence="2 3">
    <name type="scientific">Rheinheimera soli</name>
    <dbReference type="NCBI Taxonomy" id="443616"/>
    <lineage>
        <taxon>Bacteria</taxon>
        <taxon>Pseudomonadati</taxon>
        <taxon>Pseudomonadota</taxon>
        <taxon>Gammaproteobacteria</taxon>
        <taxon>Chromatiales</taxon>
        <taxon>Chromatiaceae</taxon>
        <taxon>Rheinheimera</taxon>
    </lineage>
</organism>
<evidence type="ECO:0000256" key="1">
    <source>
        <dbReference type="SAM" id="SignalP"/>
    </source>
</evidence>